<dbReference type="Pfam" id="PF14808">
    <property type="entry name" value="TMEM164"/>
    <property type="match status" value="1"/>
</dbReference>
<evidence type="ECO:0000313" key="3">
    <source>
        <dbReference type="RefSeq" id="XP_002741508.1"/>
    </source>
</evidence>
<feature type="transmembrane region" description="Helical" evidence="1">
    <location>
        <begin position="162"/>
        <end position="178"/>
    </location>
</feature>
<feature type="transmembrane region" description="Helical" evidence="1">
    <location>
        <begin position="102"/>
        <end position="120"/>
    </location>
</feature>
<dbReference type="Proteomes" id="UP000694865">
    <property type="component" value="Unplaced"/>
</dbReference>
<feature type="transmembrane region" description="Helical" evidence="1">
    <location>
        <begin position="79"/>
        <end position="96"/>
    </location>
</feature>
<dbReference type="GeneID" id="100366840"/>
<feature type="non-terminal residue" evidence="3">
    <location>
        <position position="215"/>
    </location>
</feature>
<reference evidence="3" key="1">
    <citation type="submission" date="2025-08" db="UniProtKB">
        <authorList>
            <consortium name="RefSeq"/>
        </authorList>
    </citation>
    <scope>IDENTIFICATION</scope>
    <source>
        <tissue evidence="3">Testes</tissue>
    </source>
</reference>
<accession>A0ABM0H0I5</accession>
<gene>
    <name evidence="3" type="primary">LOC100366840</name>
</gene>
<dbReference type="InterPro" id="IPR026508">
    <property type="entry name" value="TMEM164"/>
</dbReference>
<dbReference type="PANTHER" id="PTHR20948">
    <property type="entry name" value="TRANSMEMBRANE PROTEIN 164"/>
    <property type="match status" value="1"/>
</dbReference>
<name>A0ABM0H0I5_SACKO</name>
<keyword evidence="1" id="KW-0472">Membrane</keyword>
<sequence>MSYYNWQGMFDWAYGGVDPKFVGFGGPDCANFLGIYQRLIETVIVTSIAMVEMYYSWIHLTIPEVPKNDQSDRVVGKRILLVIICLTFGVEIGFKFASRTVIFLLNPCHVLTAIQIYLLAAPPSKTVLVLFRLHLHFLNGALLALVFPVVNTRLMPFETEVYWFQHILIYFIIPPYLMRCGGVYYPEPLSNISWVSWSCSINIAYHYNLLQVLGL</sequence>
<keyword evidence="1" id="KW-1133">Transmembrane helix</keyword>
<organism evidence="2 3">
    <name type="scientific">Saccoglossus kowalevskii</name>
    <name type="common">Acorn worm</name>
    <dbReference type="NCBI Taxonomy" id="10224"/>
    <lineage>
        <taxon>Eukaryota</taxon>
        <taxon>Metazoa</taxon>
        <taxon>Hemichordata</taxon>
        <taxon>Enteropneusta</taxon>
        <taxon>Harrimaniidae</taxon>
        <taxon>Saccoglossus</taxon>
    </lineage>
</organism>
<dbReference type="RefSeq" id="XP_002741508.1">
    <property type="nucleotide sequence ID" value="XM_002741462.2"/>
</dbReference>
<keyword evidence="2" id="KW-1185">Reference proteome</keyword>
<protein>
    <submittedName>
        <fullName evidence="3">Transmembrane protein 164-like</fullName>
    </submittedName>
</protein>
<feature type="transmembrane region" description="Helical" evidence="1">
    <location>
        <begin position="127"/>
        <end position="150"/>
    </location>
</feature>
<proteinExistence type="predicted"/>
<keyword evidence="1" id="KW-0812">Transmembrane</keyword>
<feature type="transmembrane region" description="Helical" evidence="1">
    <location>
        <begin position="35"/>
        <end position="58"/>
    </location>
</feature>
<evidence type="ECO:0000256" key="1">
    <source>
        <dbReference type="SAM" id="Phobius"/>
    </source>
</evidence>
<evidence type="ECO:0000313" key="2">
    <source>
        <dbReference type="Proteomes" id="UP000694865"/>
    </source>
</evidence>
<dbReference type="PANTHER" id="PTHR20948:SF2">
    <property type="entry name" value="TRANSMEMBRANE PROTEIN 164"/>
    <property type="match status" value="1"/>
</dbReference>